<feature type="region of interest" description="Disordered" evidence="2">
    <location>
        <begin position="47"/>
        <end position="74"/>
    </location>
</feature>
<feature type="compositionally biased region" description="Polar residues" evidence="2">
    <location>
        <begin position="48"/>
        <end position="74"/>
    </location>
</feature>
<gene>
    <name evidence="4" type="ORF">GLW05_09620</name>
</gene>
<organism evidence="4 5">
    <name type="scientific">Pontibacillus yanchengensis</name>
    <dbReference type="NCBI Taxonomy" id="462910"/>
    <lineage>
        <taxon>Bacteria</taxon>
        <taxon>Bacillati</taxon>
        <taxon>Bacillota</taxon>
        <taxon>Bacilli</taxon>
        <taxon>Bacillales</taxon>
        <taxon>Bacillaceae</taxon>
        <taxon>Pontibacillus</taxon>
    </lineage>
</organism>
<accession>A0A6I4ZY96</accession>
<dbReference type="Proteomes" id="UP000468638">
    <property type="component" value="Unassembled WGS sequence"/>
</dbReference>
<keyword evidence="3" id="KW-0812">Transmembrane</keyword>
<dbReference type="AlphaFoldDB" id="A0A6I4ZY96"/>
<dbReference type="EMBL" id="WMEQ01000006">
    <property type="protein sequence ID" value="MYL33856.1"/>
    <property type="molecule type" value="Genomic_DNA"/>
</dbReference>
<evidence type="ECO:0000256" key="1">
    <source>
        <dbReference type="SAM" id="Coils"/>
    </source>
</evidence>
<keyword evidence="1" id="KW-0175">Coiled coil</keyword>
<sequence length="191" mass="22153">MRKWIGIIFFSIVLIGAGWVAYLFFLKDYDTADQQVDEIVDSEFQVEMSEQQTKSNNEQQSESPSDKNTSSDDNLTVNEIKQNHQPAINKLEQQAQAKIDELAKHALAEYQRKKNNGEDVSYSYFYQKYKEAADRLESNMDSAFKTIYSSMQSKLAENGHSKDAASEVKENYEQMKERWKQELKDQAMEGF</sequence>
<dbReference type="RefSeq" id="WP_160909570.1">
    <property type="nucleotide sequence ID" value="NZ_WMEQ01000006.1"/>
</dbReference>
<feature type="transmembrane region" description="Helical" evidence="3">
    <location>
        <begin position="7"/>
        <end position="25"/>
    </location>
</feature>
<evidence type="ECO:0000256" key="3">
    <source>
        <dbReference type="SAM" id="Phobius"/>
    </source>
</evidence>
<keyword evidence="3" id="KW-0472">Membrane</keyword>
<proteinExistence type="predicted"/>
<evidence type="ECO:0000313" key="5">
    <source>
        <dbReference type="Proteomes" id="UP000468638"/>
    </source>
</evidence>
<keyword evidence="3" id="KW-1133">Transmembrane helix</keyword>
<evidence type="ECO:0000256" key="2">
    <source>
        <dbReference type="SAM" id="MobiDB-lite"/>
    </source>
</evidence>
<comment type="caution">
    <text evidence="4">The sequence shown here is derived from an EMBL/GenBank/DDBJ whole genome shotgun (WGS) entry which is preliminary data.</text>
</comment>
<evidence type="ECO:0000313" key="4">
    <source>
        <dbReference type="EMBL" id="MYL33856.1"/>
    </source>
</evidence>
<name>A0A6I4ZY96_9BACI</name>
<reference evidence="4 5" key="1">
    <citation type="submission" date="2019-11" db="EMBL/GenBank/DDBJ databases">
        <title>Genome sequences of 17 halophilic strains isolated from different environments.</title>
        <authorList>
            <person name="Furrow R.E."/>
        </authorList>
    </citation>
    <scope>NUCLEOTIDE SEQUENCE [LARGE SCALE GENOMIC DNA]</scope>
    <source>
        <strain evidence="4 5">22514_16_FS</strain>
    </source>
</reference>
<feature type="coiled-coil region" evidence="1">
    <location>
        <begin position="88"/>
        <end position="189"/>
    </location>
</feature>
<dbReference type="OrthoDB" id="2452361at2"/>
<protein>
    <submittedName>
        <fullName evidence="4">Uncharacterized protein</fullName>
    </submittedName>
</protein>